<dbReference type="InterPro" id="IPR013780">
    <property type="entry name" value="Glyco_hydro_b"/>
</dbReference>
<organism evidence="10 11">
    <name type="scientific">Myxozyma melibiosi</name>
    <dbReference type="NCBI Taxonomy" id="54550"/>
    <lineage>
        <taxon>Eukaryota</taxon>
        <taxon>Fungi</taxon>
        <taxon>Dikarya</taxon>
        <taxon>Ascomycota</taxon>
        <taxon>Saccharomycotina</taxon>
        <taxon>Lipomycetes</taxon>
        <taxon>Lipomycetales</taxon>
        <taxon>Lipomycetaceae</taxon>
        <taxon>Myxozyma</taxon>
    </lineage>
</organism>
<dbReference type="EMBL" id="JBBJBU010000012">
    <property type="protein sequence ID" value="KAK7203446.1"/>
    <property type="molecule type" value="Genomic_DNA"/>
</dbReference>
<dbReference type="GO" id="GO:0016787">
    <property type="term" value="F:hydrolase activity"/>
    <property type="evidence" value="ECO:0007669"/>
    <property type="project" value="UniProtKB-KW"/>
</dbReference>
<dbReference type="SMART" id="SM00813">
    <property type="entry name" value="Alpha-L-AF_C"/>
    <property type="match status" value="1"/>
</dbReference>
<dbReference type="Pfam" id="PF22848">
    <property type="entry name" value="ASD1_dom"/>
    <property type="match status" value="1"/>
</dbReference>
<dbReference type="PANTHER" id="PTHR43576">
    <property type="entry name" value="ALPHA-L-ARABINOFURANOSIDASE C-RELATED"/>
    <property type="match status" value="1"/>
</dbReference>
<dbReference type="GeneID" id="90036391"/>
<comment type="similarity">
    <text evidence="3">Belongs to the glycosyl hydrolase 51 family.</text>
</comment>
<dbReference type="RefSeq" id="XP_064766479.1">
    <property type="nucleotide sequence ID" value="XM_064910879.1"/>
</dbReference>
<evidence type="ECO:0000313" key="11">
    <source>
        <dbReference type="Proteomes" id="UP001498771"/>
    </source>
</evidence>
<evidence type="ECO:0000256" key="3">
    <source>
        <dbReference type="ARBA" id="ARBA00007186"/>
    </source>
</evidence>
<comment type="pathway">
    <text evidence="2">Glycan metabolism; L-arabinan degradation.</text>
</comment>
<keyword evidence="5 10" id="KW-0378">Hydrolase</keyword>
<dbReference type="Pfam" id="PF06964">
    <property type="entry name" value="Alpha-L-AF_C"/>
    <property type="match status" value="1"/>
</dbReference>
<evidence type="ECO:0000256" key="8">
    <source>
        <dbReference type="ARBA" id="ARBA00037415"/>
    </source>
</evidence>
<protein>
    <recommendedName>
        <fullName evidence="4">non-reducing end alpha-L-arabinofuranosidase</fullName>
        <ecNumber evidence="4">3.2.1.55</ecNumber>
    </recommendedName>
</protein>
<evidence type="ECO:0000313" key="10">
    <source>
        <dbReference type="EMBL" id="KAK7203446.1"/>
    </source>
</evidence>
<evidence type="ECO:0000256" key="5">
    <source>
        <dbReference type="ARBA" id="ARBA00022801"/>
    </source>
</evidence>
<dbReference type="Proteomes" id="UP001498771">
    <property type="component" value="Unassembled WGS sequence"/>
</dbReference>
<dbReference type="SUPFAM" id="SSF51445">
    <property type="entry name" value="(Trans)glycosidases"/>
    <property type="match status" value="1"/>
</dbReference>
<keyword evidence="7" id="KW-0326">Glycosidase</keyword>
<sequence length="506" mass="57242">METAQTFAESANGLIKLDPTRVIGTIDDKVYSGFLEHMGRCIYGGIVDFDCTVPGLTNEKGYRLDVGKALKDLDMPVVRYPGGNFVSSYHWLDAVGPKENRPRRPELAWLGEESNQFGTDEFMEWCEYMGTEPYLCLNMGTGTLDEALAWVEYCNSDKNTYYANLRRKNGHEKPYNVKYWSLGNEVWGPWQVGQMTAEDYSKKAFQWAKALKLLDPDIKLVACGKDGLDTWDFTVTQALITQIDYYSIHLYTSHEEYYKNVTCVAAAERAIQITSRLLDLATITQKAYDKHVKICFDEWNVWDPMRAPGHLGAEEKYTLSDAIAVASWGNLFVRQAPTVGMANIAQCVNVIAPVMTTPTDMLLQTIYYPFLLFTKYMRGQSLNLHVEGPTYKGETGAFFGDYMKWIKTTEPAIMLLDVSAAKKDGIVSIAVVNRSLEEDVVTAFELEGEYKEDVVTYSVYNDDIAAVNTYEKKDVVGIEEKTVKLSELKSFTVKKHSFVMLRITQA</sequence>
<gene>
    <name evidence="10" type="ORF">BZA70DRAFT_260418</name>
</gene>
<proteinExistence type="inferred from homology"/>
<dbReference type="InterPro" id="IPR010720">
    <property type="entry name" value="Alpha-L-AF_C"/>
</dbReference>
<dbReference type="InterPro" id="IPR017853">
    <property type="entry name" value="GH"/>
</dbReference>
<dbReference type="Gene3D" id="3.20.20.80">
    <property type="entry name" value="Glycosidases"/>
    <property type="match status" value="1"/>
</dbReference>
<evidence type="ECO:0000256" key="2">
    <source>
        <dbReference type="ARBA" id="ARBA00004834"/>
    </source>
</evidence>
<keyword evidence="11" id="KW-1185">Reference proteome</keyword>
<reference evidence="10 11" key="1">
    <citation type="submission" date="2024-03" db="EMBL/GenBank/DDBJ databases">
        <title>Genome-scale model development and genomic sequencing of the oleaginous clade Lipomyces.</title>
        <authorList>
            <consortium name="Lawrence Berkeley National Laboratory"/>
            <person name="Czajka J.J."/>
            <person name="Han Y."/>
            <person name="Kim J."/>
            <person name="Mondo S.J."/>
            <person name="Hofstad B.A."/>
            <person name="Robles A."/>
            <person name="Haridas S."/>
            <person name="Riley R."/>
            <person name="LaButti K."/>
            <person name="Pangilinan J."/>
            <person name="Andreopoulos W."/>
            <person name="Lipzen A."/>
            <person name="Yan J."/>
            <person name="Wang M."/>
            <person name="Ng V."/>
            <person name="Grigoriev I.V."/>
            <person name="Spatafora J.W."/>
            <person name="Magnuson J.K."/>
            <person name="Baker S.E."/>
            <person name="Pomraning K.R."/>
        </authorList>
    </citation>
    <scope>NUCLEOTIDE SEQUENCE [LARGE SCALE GENOMIC DNA]</scope>
    <source>
        <strain evidence="10 11">Phaff 52-87</strain>
    </source>
</reference>
<dbReference type="SUPFAM" id="SSF51011">
    <property type="entry name" value="Glycosyl hydrolase domain"/>
    <property type="match status" value="1"/>
</dbReference>
<evidence type="ECO:0000256" key="1">
    <source>
        <dbReference type="ARBA" id="ARBA00001462"/>
    </source>
</evidence>
<comment type="function">
    <text evidence="8">Alpha-L-arabinofuranosidase involved in the degradation of arabinoxylan, a major component of plant hemicellulose. Acts only on small linear 1,5-alpha-linked L-arabinofuranosyl oligosaccharides.</text>
</comment>
<dbReference type="EC" id="3.2.1.55" evidence="4"/>
<comment type="catalytic activity">
    <reaction evidence="1">
        <text>Hydrolysis of terminal non-reducing alpha-L-arabinofuranoside residues in alpha-L-arabinosides.</text>
        <dbReference type="EC" id="3.2.1.55"/>
    </reaction>
</comment>
<evidence type="ECO:0000256" key="6">
    <source>
        <dbReference type="ARBA" id="ARBA00023277"/>
    </source>
</evidence>
<evidence type="ECO:0000256" key="7">
    <source>
        <dbReference type="ARBA" id="ARBA00023295"/>
    </source>
</evidence>
<dbReference type="InterPro" id="IPR055235">
    <property type="entry name" value="ASD1_cat"/>
</dbReference>
<accession>A0ABR1F0U1</accession>
<dbReference type="Gene3D" id="2.60.40.1180">
    <property type="entry name" value="Golgi alpha-mannosidase II"/>
    <property type="match status" value="1"/>
</dbReference>
<comment type="caution">
    <text evidence="10">The sequence shown here is derived from an EMBL/GenBank/DDBJ whole genome shotgun (WGS) entry which is preliminary data.</text>
</comment>
<name>A0ABR1F0U1_9ASCO</name>
<evidence type="ECO:0000259" key="9">
    <source>
        <dbReference type="SMART" id="SM00813"/>
    </source>
</evidence>
<dbReference type="PANTHER" id="PTHR43576:SF3">
    <property type="entry name" value="ALPHA-L-ARABINOFURANOSIDASE C"/>
    <property type="match status" value="1"/>
</dbReference>
<keyword evidence="6" id="KW-0119">Carbohydrate metabolism</keyword>
<evidence type="ECO:0000256" key="4">
    <source>
        <dbReference type="ARBA" id="ARBA00012670"/>
    </source>
</evidence>
<feature type="domain" description="Alpha-L-arabinofuranosidase C-terminal" evidence="9">
    <location>
        <begin position="297"/>
        <end position="497"/>
    </location>
</feature>